<comment type="similarity">
    <text evidence="1 3">Belongs to the type-B carboxylesterase/lipase family.</text>
</comment>
<dbReference type="PANTHER" id="PTHR11559">
    <property type="entry name" value="CARBOXYLESTERASE"/>
    <property type="match status" value="1"/>
</dbReference>
<evidence type="ECO:0000256" key="1">
    <source>
        <dbReference type="ARBA" id="ARBA00005964"/>
    </source>
</evidence>
<evidence type="ECO:0000313" key="5">
    <source>
        <dbReference type="EMBL" id="MFC5440907.1"/>
    </source>
</evidence>
<dbReference type="EMBL" id="JBHSMM010000003">
    <property type="protein sequence ID" value="MFC5440907.1"/>
    <property type="molecule type" value="Genomic_DNA"/>
</dbReference>
<dbReference type="InterPro" id="IPR019826">
    <property type="entry name" value="Carboxylesterase_B_AS"/>
</dbReference>
<protein>
    <recommendedName>
        <fullName evidence="3">Carboxylic ester hydrolase</fullName>
        <ecNumber evidence="3">3.1.1.-</ecNumber>
    </recommendedName>
</protein>
<feature type="signal peptide" evidence="3">
    <location>
        <begin position="1"/>
        <end position="37"/>
    </location>
</feature>
<dbReference type="PROSITE" id="PS00122">
    <property type="entry name" value="CARBOXYLESTERASE_B_1"/>
    <property type="match status" value="1"/>
</dbReference>
<keyword evidence="2 3" id="KW-0378">Hydrolase</keyword>
<dbReference type="InterPro" id="IPR029058">
    <property type="entry name" value="AB_hydrolase_fold"/>
</dbReference>
<evidence type="ECO:0000313" key="6">
    <source>
        <dbReference type="Proteomes" id="UP001596018"/>
    </source>
</evidence>
<dbReference type="InterPro" id="IPR050309">
    <property type="entry name" value="Type-B_Carboxylest/Lipase"/>
</dbReference>
<name>A0ABW0JYE2_9GAMM</name>
<feature type="domain" description="Carboxylesterase type B" evidence="4">
    <location>
        <begin position="43"/>
        <end position="502"/>
    </location>
</feature>
<dbReference type="InterPro" id="IPR002018">
    <property type="entry name" value="CarbesteraseB"/>
</dbReference>
<dbReference type="EC" id="3.1.1.-" evidence="3"/>
<gene>
    <name evidence="5" type="ORF">ACFPK0_12840</name>
</gene>
<keyword evidence="6" id="KW-1185">Reference proteome</keyword>
<dbReference type="Gene3D" id="3.40.50.1820">
    <property type="entry name" value="alpha/beta hydrolase"/>
    <property type="match status" value="1"/>
</dbReference>
<dbReference type="SUPFAM" id="SSF53474">
    <property type="entry name" value="alpha/beta-Hydrolases"/>
    <property type="match status" value="1"/>
</dbReference>
<evidence type="ECO:0000256" key="2">
    <source>
        <dbReference type="ARBA" id="ARBA00022801"/>
    </source>
</evidence>
<evidence type="ECO:0000259" key="4">
    <source>
        <dbReference type="Pfam" id="PF00135"/>
    </source>
</evidence>
<dbReference type="RefSeq" id="WP_377341269.1">
    <property type="nucleotide sequence ID" value="NZ_JALBWS010000008.1"/>
</dbReference>
<proteinExistence type="inferred from homology"/>
<keyword evidence="3" id="KW-0732">Signal</keyword>
<feature type="chain" id="PRO_5044969378" description="Carboxylic ester hydrolase" evidence="3">
    <location>
        <begin position="38"/>
        <end position="515"/>
    </location>
</feature>
<reference evidence="6" key="1">
    <citation type="journal article" date="2019" name="Int. J. Syst. Evol. Microbiol.">
        <title>The Global Catalogue of Microorganisms (GCM) 10K type strain sequencing project: providing services to taxonomists for standard genome sequencing and annotation.</title>
        <authorList>
            <consortium name="The Broad Institute Genomics Platform"/>
            <consortium name="The Broad Institute Genome Sequencing Center for Infectious Disease"/>
            <person name="Wu L."/>
            <person name="Ma J."/>
        </authorList>
    </citation>
    <scope>NUCLEOTIDE SEQUENCE [LARGE SCALE GENOMIC DNA]</scope>
    <source>
        <strain evidence="6">KACC 12822</strain>
    </source>
</reference>
<dbReference type="Pfam" id="PF00135">
    <property type="entry name" value="COesterase"/>
    <property type="match status" value="1"/>
</dbReference>
<comment type="caution">
    <text evidence="5">The sequence shown here is derived from an EMBL/GenBank/DDBJ whole genome shotgun (WGS) entry which is preliminary data.</text>
</comment>
<sequence length="515" mass="54446">MRNPYSHRASRAVGSRPHRLRGLLFGLVLLTSLSALAAPAKVTVSTDNGRLAGQSDGKGGAVFLGVPFAAPPTGALRWRAPQDVAAWSGVRDATHAPSACAQNDYGWNKADAMHSSEDCLYLNLNTPNLHPSRPLPVLVWIHGGSNRAGSAADIDRIKLAHAGIVVVSVQYRLGVLGFISLPALSAEQGGHSGNYGLMDQLAALKWVQREIGRFGGDPQRVTIAGQSAGGMDVGLLTLEARDQHLFVGAWATGGTPAFGQSVRNLAQNEALGTQLEQRLRVDNLQQLRNAPLKALLAADLQLHTDAITDDSYLWLQAVVDGKVVTEPPASSLADIPATAIPYVLSTNRIELQVPGGSAKIDRRLHQVFGQHYAAAARHYGVDGNAGAAADAANLGTLAERIGTDTDFRCAGNHVLARYAAHGALAWRAQFSFEPSHHSAELPYLYEGTPLNAARPAVSPQAYFINFIKTGDPNGAGLPSWPRFTPDTGAYVDMSAAGVRAGTHLGGSICDLFDGV</sequence>
<accession>A0ABW0JYE2</accession>
<evidence type="ECO:0000256" key="3">
    <source>
        <dbReference type="RuleBase" id="RU361235"/>
    </source>
</evidence>
<organism evidence="5 6">
    <name type="scientific">Rhodanobacter ginsenosidimutans</name>
    <dbReference type="NCBI Taxonomy" id="490571"/>
    <lineage>
        <taxon>Bacteria</taxon>
        <taxon>Pseudomonadati</taxon>
        <taxon>Pseudomonadota</taxon>
        <taxon>Gammaproteobacteria</taxon>
        <taxon>Lysobacterales</taxon>
        <taxon>Rhodanobacteraceae</taxon>
        <taxon>Rhodanobacter</taxon>
    </lineage>
</organism>
<dbReference type="Proteomes" id="UP001596018">
    <property type="component" value="Unassembled WGS sequence"/>
</dbReference>